<dbReference type="EMBL" id="BPLQ01006245">
    <property type="protein sequence ID" value="GIY21023.1"/>
    <property type="molecule type" value="Genomic_DNA"/>
</dbReference>
<name>A0AAV4RFD1_9ARAC</name>
<reference evidence="1 2" key="1">
    <citation type="submission" date="2021-06" db="EMBL/GenBank/DDBJ databases">
        <title>Caerostris darwini draft genome.</title>
        <authorList>
            <person name="Kono N."/>
            <person name="Arakawa K."/>
        </authorList>
    </citation>
    <scope>NUCLEOTIDE SEQUENCE [LARGE SCALE GENOMIC DNA]</scope>
</reference>
<sequence>MAELLAAEIVRQLLSSSEPAFVWYPYLSQLVHHWQDQPTRTTPTLEEAARPQPNPPGGCFVTLVKTLDSLLLTFLLLLEESIVVTFTYIGYRDALMGP</sequence>
<protein>
    <submittedName>
        <fullName evidence="1">Uncharacterized protein</fullName>
    </submittedName>
</protein>
<proteinExistence type="predicted"/>
<evidence type="ECO:0000313" key="1">
    <source>
        <dbReference type="EMBL" id="GIY21023.1"/>
    </source>
</evidence>
<comment type="caution">
    <text evidence="1">The sequence shown here is derived from an EMBL/GenBank/DDBJ whole genome shotgun (WGS) entry which is preliminary data.</text>
</comment>
<keyword evidence="2" id="KW-1185">Reference proteome</keyword>
<accession>A0AAV4RFD1</accession>
<dbReference type="Proteomes" id="UP001054837">
    <property type="component" value="Unassembled WGS sequence"/>
</dbReference>
<organism evidence="1 2">
    <name type="scientific">Caerostris darwini</name>
    <dbReference type="NCBI Taxonomy" id="1538125"/>
    <lineage>
        <taxon>Eukaryota</taxon>
        <taxon>Metazoa</taxon>
        <taxon>Ecdysozoa</taxon>
        <taxon>Arthropoda</taxon>
        <taxon>Chelicerata</taxon>
        <taxon>Arachnida</taxon>
        <taxon>Araneae</taxon>
        <taxon>Araneomorphae</taxon>
        <taxon>Entelegynae</taxon>
        <taxon>Araneoidea</taxon>
        <taxon>Araneidae</taxon>
        <taxon>Caerostris</taxon>
    </lineage>
</organism>
<evidence type="ECO:0000313" key="2">
    <source>
        <dbReference type="Proteomes" id="UP001054837"/>
    </source>
</evidence>
<gene>
    <name evidence="1" type="ORF">CDAR_41961</name>
</gene>
<dbReference type="AlphaFoldDB" id="A0AAV4RFD1"/>